<gene>
    <name evidence="1" type="ORF">PUN28_019071</name>
</gene>
<protein>
    <submittedName>
        <fullName evidence="1">Uncharacterized protein</fullName>
    </submittedName>
</protein>
<dbReference type="EMBL" id="JADYXP020000024">
    <property type="protein sequence ID" value="KAL0101663.1"/>
    <property type="molecule type" value="Genomic_DNA"/>
</dbReference>
<dbReference type="AlphaFoldDB" id="A0AAW2EFZ2"/>
<keyword evidence="2" id="KW-1185">Reference proteome</keyword>
<evidence type="ECO:0000313" key="2">
    <source>
        <dbReference type="Proteomes" id="UP001430953"/>
    </source>
</evidence>
<organism evidence="1 2">
    <name type="scientific">Cardiocondyla obscurior</name>
    <dbReference type="NCBI Taxonomy" id="286306"/>
    <lineage>
        <taxon>Eukaryota</taxon>
        <taxon>Metazoa</taxon>
        <taxon>Ecdysozoa</taxon>
        <taxon>Arthropoda</taxon>
        <taxon>Hexapoda</taxon>
        <taxon>Insecta</taxon>
        <taxon>Pterygota</taxon>
        <taxon>Neoptera</taxon>
        <taxon>Endopterygota</taxon>
        <taxon>Hymenoptera</taxon>
        <taxon>Apocrita</taxon>
        <taxon>Aculeata</taxon>
        <taxon>Formicoidea</taxon>
        <taxon>Formicidae</taxon>
        <taxon>Myrmicinae</taxon>
        <taxon>Cardiocondyla</taxon>
    </lineage>
</organism>
<evidence type="ECO:0000313" key="1">
    <source>
        <dbReference type="EMBL" id="KAL0101663.1"/>
    </source>
</evidence>
<sequence length="111" mass="13201">MPNQVLWDSNIAYELYEIANLPCLRRKKKRQKKKKKKKDPFHAVILFRSRFISSSQDRNAQGSRIPVETVAVVFVRHPIRRLPEFLPRYRGILIQMAVVLKYKPPLKELRC</sequence>
<comment type="caution">
    <text evidence="1">The sequence shown here is derived from an EMBL/GenBank/DDBJ whole genome shotgun (WGS) entry which is preliminary data.</text>
</comment>
<accession>A0AAW2EFZ2</accession>
<dbReference type="Proteomes" id="UP001430953">
    <property type="component" value="Unassembled WGS sequence"/>
</dbReference>
<name>A0AAW2EFZ2_9HYME</name>
<reference evidence="1 2" key="1">
    <citation type="submission" date="2023-03" db="EMBL/GenBank/DDBJ databases">
        <title>High recombination rates correlate with genetic variation in Cardiocondyla obscurior ants.</title>
        <authorList>
            <person name="Errbii M."/>
        </authorList>
    </citation>
    <scope>NUCLEOTIDE SEQUENCE [LARGE SCALE GENOMIC DNA]</scope>
    <source>
        <strain evidence="1">Alpha-2009</strain>
        <tissue evidence="1">Whole body</tissue>
    </source>
</reference>
<proteinExistence type="predicted"/>